<sequence>MEWPESETIALRPDPLLPEAPCPVRWRRSARARRVSLRICPAEGAVVVTLPMKVGRRHGLALLTEHAGWVLQRVAALAPERKLVPGGMVPIGGVEHLIRHDPARRGAALLEEGVLVVSGQVEFVGRRVRDFLRAEALRRIAQAARPHAEALDVAPRAIRLKDTKSRWGSCAPDRTLAFSWRLVMAPGWVLDYVVAHEVAHLREMNHSARFWAMVESRTPHRAAASEWLRRNGAGLLRVT</sequence>
<dbReference type="EMBL" id="JACIDJ010000008">
    <property type="protein sequence ID" value="MBB3900154.1"/>
    <property type="molecule type" value="Genomic_DNA"/>
</dbReference>
<dbReference type="Gene3D" id="3.30.2010.10">
    <property type="entry name" value="Metalloproteases ('zincins'), catalytic domain"/>
    <property type="match status" value="1"/>
</dbReference>
<organism evidence="2 3">
    <name type="scientific">Roseococcus suduntuyensis</name>
    <dbReference type="NCBI Taxonomy" id="455361"/>
    <lineage>
        <taxon>Bacteria</taxon>
        <taxon>Pseudomonadati</taxon>
        <taxon>Pseudomonadota</taxon>
        <taxon>Alphaproteobacteria</taxon>
        <taxon>Acetobacterales</taxon>
        <taxon>Roseomonadaceae</taxon>
        <taxon>Roseococcus</taxon>
    </lineage>
</organism>
<gene>
    <name evidence="2" type="ORF">GGQ83_003624</name>
</gene>
<name>A0A840AJ56_9PROT</name>
<dbReference type="PANTHER" id="PTHR30399:SF1">
    <property type="entry name" value="UTP PYROPHOSPHATASE"/>
    <property type="match status" value="1"/>
</dbReference>
<dbReference type="Proteomes" id="UP000553193">
    <property type="component" value="Unassembled WGS sequence"/>
</dbReference>
<proteinExistence type="predicted"/>
<dbReference type="PANTHER" id="PTHR30399">
    <property type="entry name" value="UNCHARACTERIZED PROTEIN YGJP"/>
    <property type="match status" value="1"/>
</dbReference>
<comment type="caution">
    <text evidence="2">The sequence shown here is derived from an EMBL/GenBank/DDBJ whole genome shotgun (WGS) entry which is preliminary data.</text>
</comment>
<evidence type="ECO:0000313" key="2">
    <source>
        <dbReference type="EMBL" id="MBB3900154.1"/>
    </source>
</evidence>
<dbReference type="CDD" id="cd07344">
    <property type="entry name" value="M48_yhfN_like"/>
    <property type="match status" value="1"/>
</dbReference>
<protein>
    <recommendedName>
        <fullName evidence="1">YgjP-like metallopeptidase domain-containing protein</fullName>
    </recommendedName>
</protein>
<evidence type="ECO:0000313" key="3">
    <source>
        <dbReference type="Proteomes" id="UP000553193"/>
    </source>
</evidence>
<dbReference type="AlphaFoldDB" id="A0A840AJ56"/>
<dbReference type="Pfam" id="PF01863">
    <property type="entry name" value="YgjP-like"/>
    <property type="match status" value="1"/>
</dbReference>
<reference evidence="2 3" key="1">
    <citation type="submission" date="2020-08" db="EMBL/GenBank/DDBJ databases">
        <title>Genomic Encyclopedia of Type Strains, Phase IV (KMG-IV): sequencing the most valuable type-strain genomes for metagenomic binning, comparative biology and taxonomic classification.</title>
        <authorList>
            <person name="Goeker M."/>
        </authorList>
    </citation>
    <scope>NUCLEOTIDE SEQUENCE [LARGE SCALE GENOMIC DNA]</scope>
    <source>
        <strain evidence="2 3">DSM 19979</strain>
    </source>
</reference>
<dbReference type="InterPro" id="IPR053136">
    <property type="entry name" value="UTP_pyrophosphatase-like"/>
</dbReference>
<dbReference type="RefSeq" id="WP_184386384.1">
    <property type="nucleotide sequence ID" value="NZ_JACIDJ010000008.1"/>
</dbReference>
<evidence type="ECO:0000259" key="1">
    <source>
        <dbReference type="Pfam" id="PF01863"/>
    </source>
</evidence>
<dbReference type="InterPro" id="IPR002725">
    <property type="entry name" value="YgjP-like_metallopeptidase"/>
</dbReference>
<accession>A0A840AJ56</accession>
<keyword evidence="3" id="KW-1185">Reference proteome</keyword>
<feature type="domain" description="YgjP-like metallopeptidase" evidence="1">
    <location>
        <begin position="37"/>
        <end position="231"/>
    </location>
</feature>